<evidence type="ECO:0000259" key="6">
    <source>
        <dbReference type="PROSITE" id="PS50043"/>
    </source>
</evidence>
<dbReference type="Proteomes" id="UP000630936">
    <property type="component" value="Unassembled WGS sequence"/>
</dbReference>
<accession>A0A918PLS3</accession>
<dbReference type="InterPro" id="IPR016032">
    <property type="entry name" value="Sig_transdc_resp-reg_C-effctor"/>
</dbReference>
<dbReference type="Pfam" id="PF00196">
    <property type="entry name" value="GerE"/>
    <property type="match status" value="1"/>
</dbReference>
<keyword evidence="2" id="KW-0805">Transcription regulation</keyword>
<dbReference type="PANTHER" id="PTHR43214:SF24">
    <property type="entry name" value="TRANSCRIPTIONAL REGULATORY PROTEIN NARL-RELATED"/>
    <property type="match status" value="1"/>
</dbReference>
<protein>
    <submittedName>
        <fullName evidence="8">DNA-binding response regulator</fullName>
    </submittedName>
</protein>
<dbReference type="PANTHER" id="PTHR43214">
    <property type="entry name" value="TWO-COMPONENT RESPONSE REGULATOR"/>
    <property type="match status" value="1"/>
</dbReference>
<dbReference type="CDD" id="cd17535">
    <property type="entry name" value="REC_NarL-like"/>
    <property type="match status" value="1"/>
</dbReference>
<dbReference type="Gene3D" id="3.40.50.2300">
    <property type="match status" value="1"/>
</dbReference>
<keyword evidence="9" id="KW-1185">Reference proteome</keyword>
<reference evidence="8" key="1">
    <citation type="journal article" date="2014" name="Int. J. Syst. Evol. Microbiol.">
        <title>Complete genome sequence of Corynebacterium casei LMG S-19264T (=DSM 44701T), isolated from a smear-ripened cheese.</title>
        <authorList>
            <consortium name="US DOE Joint Genome Institute (JGI-PGF)"/>
            <person name="Walter F."/>
            <person name="Albersmeier A."/>
            <person name="Kalinowski J."/>
            <person name="Ruckert C."/>
        </authorList>
    </citation>
    <scope>NUCLEOTIDE SEQUENCE</scope>
    <source>
        <strain evidence="8">JCM 4988</strain>
    </source>
</reference>
<dbReference type="SMART" id="SM00448">
    <property type="entry name" value="REC"/>
    <property type="match status" value="1"/>
</dbReference>
<reference evidence="8" key="2">
    <citation type="submission" date="2020-09" db="EMBL/GenBank/DDBJ databases">
        <authorList>
            <person name="Sun Q."/>
            <person name="Ohkuma M."/>
        </authorList>
    </citation>
    <scope>NUCLEOTIDE SEQUENCE</scope>
    <source>
        <strain evidence="8">JCM 4988</strain>
    </source>
</reference>
<keyword evidence="3 8" id="KW-0238">DNA-binding</keyword>
<dbReference type="GO" id="GO:0000160">
    <property type="term" value="P:phosphorelay signal transduction system"/>
    <property type="evidence" value="ECO:0007669"/>
    <property type="project" value="InterPro"/>
</dbReference>
<feature type="domain" description="Response regulatory" evidence="7">
    <location>
        <begin position="4"/>
        <end position="124"/>
    </location>
</feature>
<dbReference type="InterPro" id="IPR011006">
    <property type="entry name" value="CheY-like_superfamily"/>
</dbReference>
<evidence type="ECO:0000256" key="2">
    <source>
        <dbReference type="ARBA" id="ARBA00023015"/>
    </source>
</evidence>
<name>A0A918PLS3_9ACTN</name>
<feature type="domain" description="HTH luxR-type" evidence="6">
    <location>
        <begin position="157"/>
        <end position="222"/>
    </location>
</feature>
<dbReference type="InterPro" id="IPR039420">
    <property type="entry name" value="WalR-like"/>
</dbReference>
<dbReference type="CDD" id="cd06170">
    <property type="entry name" value="LuxR_C_like"/>
    <property type="match status" value="1"/>
</dbReference>
<dbReference type="PROSITE" id="PS50110">
    <property type="entry name" value="RESPONSE_REGULATORY"/>
    <property type="match status" value="1"/>
</dbReference>
<dbReference type="Pfam" id="PF00072">
    <property type="entry name" value="Response_reg"/>
    <property type="match status" value="1"/>
</dbReference>
<gene>
    <name evidence="8" type="ORF">GCM10010387_03350</name>
</gene>
<dbReference type="GO" id="GO:0006355">
    <property type="term" value="P:regulation of DNA-templated transcription"/>
    <property type="evidence" value="ECO:0007669"/>
    <property type="project" value="InterPro"/>
</dbReference>
<dbReference type="InterPro" id="IPR001789">
    <property type="entry name" value="Sig_transdc_resp-reg_receiver"/>
</dbReference>
<dbReference type="SUPFAM" id="SSF52172">
    <property type="entry name" value="CheY-like"/>
    <property type="match status" value="1"/>
</dbReference>
<sequence>MPIRVVIAEPRAAVRAAFSLLLASDPGIEVIGDAASGDETVALVAATRPDIALLEVRLAGMSGLEAISRITARSGPGHTRVLAYSNYREDEEEFLFPALASGASGFLAVETEPEVVLSAIRVLARGDSWLGPRHTRRLITEYVLRAGPRPHLAARGVRSLTALLSAREREVTALIGQGCTNHEIAERLSLSPLTAKKYVSRLMAKLGARDRVQLALIAVHSDASLAS</sequence>
<comment type="caution">
    <text evidence="5">Lacks conserved residue(s) required for the propagation of feature annotation.</text>
</comment>
<evidence type="ECO:0000256" key="3">
    <source>
        <dbReference type="ARBA" id="ARBA00023125"/>
    </source>
</evidence>
<keyword evidence="1" id="KW-0597">Phosphoprotein</keyword>
<dbReference type="RefSeq" id="WP_190121002.1">
    <property type="nucleotide sequence ID" value="NZ_BMWG01000001.1"/>
</dbReference>
<proteinExistence type="predicted"/>
<dbReference type="GO" id="GO:0003677">
    <property type="term" value="F:DNA binding"/>
    <property type="evidence" value="ECO:0007669"/>
    <property type="project" value="UniProtKB-KW"/>
</dbReference>
<evidence type="ECO:0000256" key="4">
    <source>
        <dbReference type="ARBA" id="ARBA00023163"/>
    </source>
</evidence>
<evidence type="ECO:0000256" key="1">
    <source>
        <dbReference type="ARBA" id="ARBA00022553"/>
    </source>
</evidence>
<keyword evidence="4" id="KW-0804">Transcription</keyword>
<dbReference type="AlphaFoldDB" id="A0A918PLS3"/>
<dbReference type="EMBL" id="BMWG01000001">
    <property type="protein sequence ID" value="GGZ14553.1"/>
    <property type="molecule type" value="Genomic_DNA"/>
</dbReference>
<evidence type="ECO:0000313" key="8">
    <source>
        <dbReference type="EMBL" id="GGZ14553.1"/>
    </source>
</evidence>
<dbReference type="InterPro" id="IPR000792">
    <property type="entry name" value="Tscrpt_reg_LuxR_C"/>
</dbReference>
<dbReference type="PRINTS" id="PR00038">
    <property type="entry name" value="HTHLUXR"/>
</dbReference>
<dbReference type="PROSITE" id="PS50043">
    <property type="entry name" value="HTH_LUXR_2"/>
    <property type="match status" value="1"/>
</dbReference>
<evidence type="ECO:0000259" key="7">
    <source>
        <dbReference type="PROSITE" id="PS50110"/>
    </source>
</evidence>
<dbReference type="InterPro" id="IPR058245">
    <property type="entry name" value="NreC/VraR/RcsB-like_REC"/>
</dbReference>
<evidence type="ECO:0000256" key="5">
    <source>
        <dbReference type="PROSITE-ProRule" id="PRU00169"/>
    </source>
</evidence>
<evidence type="ECO:0000313" key="9">
    <source>
        <dbReference type="Proteomes" id="UP000630936"/>
    </source>
</evidence>
<comment type="caution">
    <text evidence="8">The sequence shown here is derived from an EMBL/GenBank/DDBJ whole genome shotgun (WGS) entry which is preliminary data.</text>
</comment>
<organism evidence="8 9">
    <name type="scientific">Streptomyces inusitatus</name>
    <dbReference type="NCBI Taxonomy" id="68221"/>
    <lineage>
        <taxon>Bacteria</taxon>
        <taxon>Bacillati</taxon>
        <taxon>Actinomycetota</taxon>
        <taxon>Actinomycetes</taxon>
        <taxon>Kitasatosporales</taxon>
        <taxon>Streptomycetaceae</taxon>
        <taxon>Streptomyces</taxon>
    </lineage>
</organism>
<dbReference type="SMART" id="SM00421">
    <property type="entry name" value="HTH_LUXR"/>
    <property type="match status" value="1"/>
</dbReference>
<dbReference type="SUPFAM" id="SSF46894">
    <property type="entry name" value="C-terminal effector domain of the bipartite response regulators"/>
    <property type="match status" value="1"/>
</dbReference>